<reference evidence="9 10" key="1">
    <citation type="journal article" date="2005" name="Nature">
        <title>Genome sequence, comparative analysis and haplotype structure of the domestic dog.</title>
        <authorList>
            <consortium name="Broad Sequencing Platform"/>
            <person name="Lindblad-Toh K."/>
            <person name="Wade C.M."/>
            <person name="Mikkelsen T.S."/>
            <person name="Karlsson E.K."/>
            <person name="Jaffe D.B."/>
            <person name="Kamal M."/>
            <person name="Clamp M."/>
            <person name="Chang J.L."/>
            <person name="Kulbokas E.J. III"/>
            <person name="Zody M.C."/>
            <person name="Mauceli E."/>
            <person name="Xie X."/>
            <person name="Breen M."/>
            <person name="Wayne R.K."/>
            <person name="Ostrander E.A."/>
            <person name="Ponting C.P."/>
            <person name="Galibert F."/>
            <person name="Smith D.R."/>
            <person name="DeJong P.J."/>
            <person name="Kirkness E."/>
            <person name="Alvarez P."/>
            <person name="Biagi T."/>
            <person name="Brockman W."/>
            <person name="Butler J."/>
            <person name="Chin C.W."/>
            <person name="Cook A."/>
            <person name="Cuff J."/>
            <person name="Daly M.J."/>
            <person name="DeCaprio D."/>
            <person name="Gnerre S."/>
            <person name="Grabherr M."/>
            <person name="Kellis M."/>
            <person name="Kleber M."/>
            <person name="Bardeleben C."/>
            <person name="Goodstadt L."/>
            <person name="Heger A."/>
            <person name="Hitte C."/>
            <person name="Kim L."/>
            <person name="Koepfli K.P."/>
            <person name="Parker H.G."/>
            <person name="Pollinger J.P."/>
            <person name="Searle S.M."/>
            <person name="Sutter N.B."/>
            <person name="Thomas R."/>
            <person name="Webber C."/>
            <person name="Baldwin J."/>
            <person name="Abebe A."/>
            <person name="Abouelleil A."/>
            <person name="Aftuck L."/>
            <person name="Ait-Zahra M."/>
            <person name="Aldredge T."/>
            <person name="Allen N."/>
            <person name="An P."/>
            <person name="Anderson S."/>
            <person name="Antoine C."/>
            <person name="Arachchi H."/>
            <person name="Aslam A."/>
            <person name="Ayotte L."/>
            <person name="Bachantsang P."/>
            <person name="Barry A."/>
            <person name="Bayul T."/>
            <person name="Benamara M."/>
            <person name="Berlin A."/>
            <person name="Bessette D."/>
            <person name="Blitshteyn B."/>
            <person name="Bloom T."/>
            <person name="Blye J."/>
            <person name="Boguslavskiy L."/>
            <person name="Bonnet C."/>
            <person name="Boukhgalter B."/>
            <person name="Brown A."/>
            <person name="Cahill P."/>
            <person name="Calixte N."/>
            <person name="Camarata J."/>
            <person name="Cheshatsang Y."/>
            <person name="Chu J."/>
            <person name="Citroen M."/>
            <person name="Collymore A."/>
            <person name="Cooke P."/>
            <person name="Dawoe T."/>
            <person name="Daza R."/>
            <person name="Decktor K."/>
            <person name="DeGray S."/>
            <person name="Dhargay N."/>
            <person name="Dooley K."/>
            <person name="Dooley K."/>
            <person name="Dorje P."/>
            <person name="Dorjee K."/>
            <person name="Dorris L."/>
            <person name="Duffey N."/>
            <person name="Dupes A."/>
            <person name="Egbiremolen O."/>
            <person name="Elong R."/>
            <person name="Falk J."/>
            <person name="Farina A."/>
            <person name="Faro S."/>
            <person name="Ferguson D."/>
            <person name="Ferreira P."/>
            <person name="Fisher S."/>
            <person name="FitzGerald M."/>
            <person name="Foley K."/>
            <person name="Foley C."/>
            <person name="Franke A."/>
            <person name="Friedrich D."/>
            <person name="Gage D."/>
            <person name="Garber M."/>
            <person name="Gearin G."/>
            <person name="Giannoukos G."/>
            <person name="Goode T."/>
            <person name="Goyette A."/>
            <person name="Graham J."/>
            <person name="Grandbois E."/>
            <person name="Gyaltsen K."/>
            <person name="Hafez N."/>
            <person name="Hagopian D."/>
            <person name="Hagos B."/>
            <person name="Hall J."/>
            <person name="Healy C."/>
            <person name="Hegarty R."/>
            <person name="Honan T."/>
            <person name="Horn A."/>
            <person name="Houde N."/>
            <person name="Hughes L."/>
            <person name="Hunnicutt L."/>
            <person name="Husby M."/>
            <person name="Jester B."/>
            <person name="Jones C."/>
            <person name="Kamat A."/>
            <person name="Kanga B."/>
            <person name="Kells C."/>
            <person name="Khazanovich D."/>
            <person name="Kieu A.C."/>
            <person name="Kisner P."/>
            <person name="Kumar M."/>
            <person name="Lance K."/>
            <person name="Landers T."/>
            <person name="Lara M."/>
            <person name="Lee W."/>
            <person name="Leger J.P."/>
            <person name="Lennon N."/>
            <person name="Leuper L."/>
            <person name="LeVine S."/>
            <person name="Liu J."/>
            <person name="Liu X."/>
            <person name="Lokyitsang Y."/>
            <person name="Lokyitsang T."/>
            <person name="Lui A."/>
            <person name="Macdonald J."/>
            <person name="Major J."/>
            <person name="Marabella R."/>
            <person name="Maru K."/>
            <person name="Matthews C."/>
            <person name="McDonough S."/>
            <person name="Mehta T."/>
            <person name="Meldrim J."/>
            <person name="Melnikov A."/>
            <person name="Meneus L."/>
            <person name="Mihalev A."/>
            <person name="Mihova T."/>
            <person name="Miller K."/>
            <person name="Mittelman R."/>
            <person name="Mlenga V."/>
            <person name="Mulrain L."/>
            <person name="Munson G."/>
            <person name="Navidi A."/>
            <person name="Naylor J."/>
            <person name="Nguyen T."/>
            <person name="Nguyen N."/>
            <person name="Nguyen C."/>
            <person name="Nguyen T."/>
            <person name="Nicol R."/>
            <person name="Norbu N."/>
            <person name="Norbu C."/>
            <person name="Novod N."/>
            <person name="Nyima T."/>
            <person name="Olandt P."/>
            <person name="O'Neill B."/>
            <person name="O'Neill K."/>
            <person name="Osman S."/>
            <person name="Oyono L."/>
            <person name="Patti C."/>
            <person name="Perrin D."/>
            <person name="Phunkhang P."/>
            <person name="Pierre F."/>
            <person name="Priest M."/>
            <person name="Rachupka A."/>
            <person name="Raghuraman S."/>
            <person name="Rameau R."/>
            <person name="Ray V."/>
            <person name="Raymond C."/>
            <person name="Rege F."/>
            <person name="Rise C."/>
            <person name="Rogers J."/>
            <person name="Rogov P."/>
            <person name="Sahalie J."/>
            <person name="Settipalli S."/>
            <person name="Sharpe T."/>
            <person name="Shea T."/>
            <person name="Sheehan M."/>
            <person name="Sherpa N."/>
            <person name="Shi J."/>
            <person name="Shih D."/>
            <person name="Sloan J."/>
            <person name="Smith C."/>
            <person name="Sparrow T."/>
            <person name="Stalker J."/>
            <person name="Stange-Thomann N."/>
            <person name="Stavropoulos S."/>
            <person name="Stone C."/>
            <person name="Stone S."/>
            <person name="Sykes S."/>
            <person name="Tchuinga P."/>
            <person name="Tenzing P."/>
            <person name="Tesfaye S."/>
            <person name="Thoulutsang D."/>
            <person name="Thoulutsang Y."/>
            <person name="Topham K."/>
            <person name="Topping I."/>
            <person name="Tsamla T."/>
            <person name="Vassiliev H."/>
            <person name="Venkataraman V."/>
            <person name="Vo A."/>
            <person name="Wangchuk T."/>
            <person name="Wangdi T."/>
            <person name="Weiand M."/>
            <person name="Wilkinson J."/>
            <person name="Wilson A."/>
            <person name="Yadav S."/>
            <person name="Yang S."/>
            <person name="Yang X."/>
            <person name="Young G."/>
            <person name="Yu Q."/>
            <person name="Zainoun J."/>
            <person name="Zembek L."/>
            <person name="Zimmer A."/>
            <person name="Lander E.S."/>
        </authorList>
    </citation>
    <scope>NUCLEOTIDE SEQUENCE [LARGE SCALE GENOMIC DNA]</scope>
    <source>
        <strain evidence="9">Boxer</strain>
    </source>
</reference>
<feature type="domain" description="LIM zinc-binding" evidence="8">
    <location>
        <begin position="75"/>
        <end position="136"/>
    </location>
</feature>
<keyword evidence="4 6" id="KW-0862">Zinc</keyword>
<dbReference type="AlphaFoldDB" id="A0A8P0NSY8"/>
<feature type="compositionally biased region" description="Low complexity" evidence="7">
    <location>
        <begin position="577"/>
        <end position="595"/>
    </location>
</feature>
<dbReference type="InterPro" id="IPR047169">
    <property type="entry name" value="ISL1/2-like"/>
</dbReference>
<dbReference type="PANTHER" id="PTHR24204">
    <property type="entry name" value="INSULIN GENE ENHANCER PROTEIN"/>
    <property type="match status" value="1"/>
</dbReference>
<protein>
    <submittedName>
        <fullName evidence="9">ISL LIM homeobox 2</fullName>
    </submittedName>
</protein>
<dbReference type="GO" id="GO:0046872">
    <property type="term" value="F:metal ion binding"/>
    <property type="evidence" value="ECO:0007669"/>
    <property type="project" value="UniProtKB-KW"/>
</dbReference>
<accession>A0A8P0NSY8</accession>
<gene>
    <name evidence="9" type="primary">ISL2</name>
</gene>
<keyword evidence="3 6" id="KW-0479">Metal-binding</keyword>
<dbReference type="GO" id="GO:0000981">
    <property type="term" value="F:DNA-binding transcription factor activity, RNA polymerase II-specific"/>
    <property type="evidence" value="ECO:0007669"/>
    <property type="project" value="InterPro"/>
</dbReference>
<dbReference type="GO" id="GO:0045944">
    <property type="term" value="P:positive regulation of transcription by RNA polymerase II"/>
    <property type="evidence" value="ECO:0007669"/>
    <property type="project" value="InterPro"/>
</dbReference>
<evidence type="ECO:0000256" key="5">
    <source>
        <dbReference type="ARBA" id="ARBA00023038"/>
    </source>
</evidence>
<dbReference type="FunFam" id="2.10.110.10:FF:000068">
    <property type="entry name" value="Insulin gene enhancer protein ISL-2"/>
    <property type="match status" value="1"/>
</dbReference>
<evidence type="ECO:0000256" key="3">
    <source>
        <dbReference type="ARBA" id="ARBA00022723"/>
    </source>
</evidence>
<feature type="compositionally biased region" description="Low complexity" evidence="7">
    <location>
        <begin position="157"/>
        <end position="166"/>
    </location>
</feature>
<feature type="domain" description="LIM zinc-binding" evidence="8">
    <location>
        <begin position="12"/>
        <end position="74"/>
    </location>
</feature>
<dbReference type="GO" id="GO:0048665">
    <property type="term" value="P:neuron fate specification"/>
    <property type="evidence" value="ECO:0007669"/>
    <property type="project" value="InterPro"/>
</dbReference>
<evidence type="ECO:0000256" key="4">
    <source>
        <dbReference type="ARBA" id="ARBA00022833"/>
    </source>
</evidence>
<evidence type="ECO:0000256" key="1">
    <source>
        <dbReference type="ARBA" id="ARBA00004123"/>
    </source>
</evidence>
<dbReference type="PROSITE" id="PS00478">
    <property type="entry name" value="LIM_DOMAIN_1"/>
    <property type="match status" value="2"/>
</dbReference>
<evidence type="ECO:0000256" key="7">
    <source>
        <dbReference type="SAM" id="MobiDB-lite"/>
    </source>
</evidence>
<feature type="compositionally biased region" description="Gly residues" evidence="7">
    <location>
        <begin position="432"/>
        <end position="454"/>
    </location>
</feature>
<dbReference type="FunFam" id="2.10.110.10:FF:000034">
    <property type="entry name" value="Insulin gene enhancer protein ISL"/>
    <property type="match status" value="1"/>
</dbReference>
<dbReference type="InterPro" id="IPR047244">
    <property type="entry name" value="ISL1/2-like_LIM1"/>
</dbReference>
<dbReference type="Ensembl" id="ENSCAFT00000046950.3">
    <property type="protein sequence ID" value="ENSCAFP00000042246.3"/>
    <property type="gene ID" value="ENSCAFG00000028868.3"/>
</dbReference>
<dbReference type="Proteomes" id="UP000002254">
    <property type="component" value="Chromosome 30"/>
</dbReference>
<name>A0A8P0NSY8_CANLF</name>
<feature type="compositionally biased region" description="Low complexity" evidence="7">
    <location>
        <begin position="455"/>
        <end position="468"/>
    </location>
</feature>
<comment type="subcellular location">
    <subcellularLocation>
        <location evidence="1">Nucleus</location>
    </subcellularLocation>
</comment>
<dbReference type="OrthoDB" id="125004at2759"/>
<dbReference type="SMART" id="SM00132">
    <property type="entry name" value="LIM"/>
    <property type="match status" value="2"/>
</dbReference>
<keyword evidence="5 6" id="KW-0440">LIM domain</keyword>
<reference evidence="9" key="2">
    <citation type="submission" date="2025-08" db="UniProtKB">
        <authorList>
            <consortium name="Ensembl"/>
        </authorList>
    </citation>
    <scope>IDENTIFICATION</scope>
</reference>
<feature type="region of interest" description="Disordered" evidence="7">
    <location>
        <begin position="138"/>
        <end position="206"/>
    </location>
</feature>
<proteinExistence type="predicted"/>
<feature type="region of interest" description="Disordered" evidence="7">
    <location>
        <begin position="343"/>
        <end position="639"/>
    </location>
</feature>
<feature type="compositionally biased region" description="Low complexity" evidence="7">
    <location>
        <begin position="497"/>
        <end position="510"/>
    </location>
</feature>
<dbReference type="PROSITE" id="PS50023">
    <property type="entry name" value="LIM_DOMAIN_2"/>
    <property type="match status" value="2"/>
</dbReference>
<organism evidence="9 10">
    <name type="scientific">Canis lupus familiaris</name>
    <name type="common">Dog</name>
    <name type="synonym">Canis familiaris</name>
    <dbReference type="NCBI Taxonomy" id="9615"/>
    <lineage>
        <taxon>Eukaryota</taxon>
        <taxon>Metazoa</taxon>
        <taxon>Chordata</taxon>
        <taxon>Craniata</taxon>
        <taxon>Vertebrata</taxon>
        <taxon>Euteleostomi</taxon>
        <taxon>Mammalia</taxon>
        <taxon>Eutheria</taxon>
        <taxon>Laurasiatheria</taxon>
        <taxon>Carnivora</taxon>
        <taxon>Caniformia</taxon>
        <taxon>Canidae</taxon>
        <taxon>Canis</taxon>
    </lineage>
</organism>
<dbReference type="Pfam" id="PF00412">
    <property type="entry name" value="LIM"/>
    <property type="match status" value="2"/>
</dbReference>
<dbReference type="SUPFAM" id="SSF57716">
    <property type="entry name" value="Glucocorticoid receptor-like (DNA-binding domain)"/>
    <property type="match status" value="2"/>
</dbReference>
<dbReference type="CDD" id="cd09366">
    <property type="entry name" value="LIM1_Isl"/>
    <property type="match status" value="1"/>
</dbReference>
<feature type="region of interest" description="Disordered" evidence="7">
    <location>
        <begin position="666"/>
        <end position="697"/>
    </location>
</feature>
<keyword evidence="2" id="KW-0217">Developmental protein</keyword>
<evidence type="ECO:0000313" key="9">
    <source>
        <dbReference type="Ensembl" id="ENSCAFP00000042246.3"/>
    </source>
</evidence>
<dbReference type="GO" id="GO:0005634">
    <property type="term" value="C:nucleus"/>
    <property type="evidence" value="ECO:0007669"/>
    <property type="project" value="UniProtKB-SubCell"/>
</dbReference>
<feature type="compositionally biased region" description="Low complexity" evidence="7">
    <location>
        <begin position="373"/>
        <end position="387"/>
    </location>
</feature>
<dbReference type="InterPro" id="IPR001781">
    <property type="entry name" value="Znf_LIM"/>
</dbReference>
<evidence type="ECO:0000256" key="6">
    <source>
        <dbReference type="PROSITE-ProRule" id="PRU00125"/>
    </source>
</evidence>
<evidence type="ECO:0000256" key="2">
    <source>
        <dbReference type="ARBA" id="ARBA00022473"/>
    </source>
</evidence>
<feature type="compositionally biased region" description="Basic and acidic residues" evidence="7">
    <location>
        <begin position="513"/>
        <end position="533"/>
    </location>
</feature>
<evidence type="ECO:0000259" key="8">
    <source>
        <dbReference type="PROSITE" id="PS50023"/>
    </source>
</evidence>
<dbReference type="CDD" id="cd09374">
    <property type="entry name" value="LIM2_Isl"/>
    <property type="match status" value="1"/>
</dbReference>
<dbReference type="PANTHER" id="PTHR24204:SF2">
    <property type="entry name" value="INSULIN GENE ENHANCER PROTEIN ISL-2"/>
    <property type="match status" value="1"/>
</dbReference>
<dbReference type="Gene3D" id="2.10.110.10">
    <property type="entry name" value="Cysteine Rich Protein"/>
    <property type="match status" value="2"/>
</dbReference>
<sequence>MGDPPKRKPGTALCVGCGSRIHDQFLLRVSPDLEWHAACLKCAECSQYLDETCTCFVRDGKTYCKRDYARLFGIKCAKCQVGFSSSDLVMRARDRVYHVECFRCSVCSRQLLPGDEFSLREHELLCRADHGLLLERAAAGSPHSPGPLPGARGLHLPGKPGARAGRAGPGGARRSPRWTWASGGRGGQRALGDSCPDTEGLGRPLRPLREPLVLVREPLRRPEASRSRNTARGPLGPLRDAWEWECGHQGVRAGGPGWAAPAGPAAPLGAARSLLCLPPPGKETEPGRGALCAYLSRPRGAVGAGPVWRGQPGRLGACWGHPISAPFCSARWAAQAASRVERTRSRAGMSAAGPGAWALGGGRWGRSPRRPGRSAVSRAGGRAAAGPSERETGPQSPRPPPPPALRCRARSPCSLSLPRPTGPEQPSLGSVRAGGAGGRVQGSQSPGGRGGQGGRCRAPWGRGAAAGRAGAGGRTRSRAWAPSPRPPPPGAHRARGRPAALAAPARAQAGGEDDPRADGAQREAAAHPADLLRRQPAARRAHEGAAGGDDGPEPAGHPRLVPEQAVQGQEEVHPHEAAAAAAAQRQDEPPGIDGDAPGGGQPHPPRERRAGQRRGGADLPAPVESPQRVRPAERPGPTRLPAAGLLLRVWLAGQLLGQRRDLPVLAAARHPQQHGAESRGDVRGPSSPARGPRMLPA</sequence>
<evidence type="ECO:0000313" key="10">
    <source>
        <dbReference type="Proteomes" id="UP000002254"/>
    </source>
</evidence>